<keyword evidence="5" id="KW-0479">Metal-binding</keyword>
<sequence>NVDVVISLKAQALRSGDETRRPKNTVALLASTSALHTLFSTLTGTVHLNKALTIPASPWYLVPDQCTSPTMTRLRNYSVQVRVLLLLLAGVVAGFQEKRLVYPHLLEERGVDGAKVVRIHDGLTLNLRKTSVAASTLVVHEHENGKPIVRFYRGDDIDRNLHEDEKQLATVMVCITNNGLELEGVVGPRHRISPAPEMERSEEGHVAHAIHEIDEKPSDMFDALIPNRTDKATLLAERQYNYYQRVPAEVTVEVFVISDRVHQQRFTQTKHLLGYMCVMINSANLRLQDTSAPKIKLLLIGLERVQSAWDEPYLKGDDKYMEDTATIAALVEHVKTRKHLYGDPDAVYLATGRDMYAMDSGQLDTRPKGLAFIAGVCTELLVAIGEDNAGSYDGMHALTHEVAHLLGAAHDGDTPKTNILPGHPGALACPFSQGYIMSYLNTGPNYHRFSACSIVQMRYVMRIRGPPCWRVKSQGHKVDGYYPGMLVTPQNICRYKFPRESGVTADTSAAVLTRCKVRCVYTKRQYLYGQFYNFPVQVEFEAPDYSRCGNRTVCVRGICGMK</sequence>
<reference evidence="7" key="2">
    <citation type="journal article" date="2015" name="J. Proteomics">
        <title>Sexual differences in the sialomes of the zebra tick, Rhipicephalus pulchellus.</title>
        <authorList>
            <person name="Tan A.W."/>
            <person name="Francischetti I.M."/>
            <person name="Slovak M."/>
            <person name="Kini R.M."/>
            <person name="Ribeiro J.M."/>
        </authorList>
    </citation>
    <scope>NUCLEOTIDE SEQUENCE</scope>
    <source>
        <tissue evidence="7">Salivary gland</tissue>
    </source>
</reference>
<dbReference type="PANTHER" id="PTHR11905">
    <property type="entry name" value="ADAM A DISINTEGRIN AND METALLOPROTEASE DOMAIN"/>
    <property type="match status" value="1"/>
</dbReference>
<name>L7MHV1_RHIPC</name>
<dbReference type="GO" id="GO:0006509">
    <property type="term" value="P:membrane protein ectodomain proteolysis"/>
    <property type="evidence" value="ECO:0007669"/>
    <property type="project" value="TreeGrafter"/>
</dbReference>
<dbReference type="PROSITE" id="PS50215">
    <property type="entry name" value="ADAM_MEPRO"/>
    <property type="match status" value="1"/>
</dbReference>
<dbReference type="GO" id="GO:0046872">
    <property type="term" value="F:metal ion binding"/>
    <property type="evidence" value="ECO:0007669"/>
    <property type="project" value="UniProtKB-KW"/>
</dbReference>
<dbReference type="SUPFAM" id="SSF55486">
    <property type="entry name" value="Metalloproteases ('zincins'), catalytic domain"/>
    <property type="match status" value="1"/>
</dbReference>
<feature type="binding site" evidence="5">
    <location>
        <position position="404"/>
    </location>
    <ligand>
        <name>Zn(2+)</name>
        <dbReference type="ChEBI" id="CHEBI:29105"/>
        <note>catalytic</note>
    </ligand>
</feature>
<feature type="active site" evidence="5">
    <location>
        <position position="401"/>
    </location>
</feature>
<proteinExistence type="evidence at transcript level"/>
<evidence type="ECO:0000256" key="1">
    <source>
        <dbReference type="ARBA" id="ARBA00022670"/>
    </source>
</evidence>
<evidence type="ECO:0000256" key="4">
    <source>
        <dbReference type="ARBA" id="ARBA00023049"/>
    </source>
</evidence>
<evidence type="ECO:0000259" key="6">
    <source>
        <dbReference type="PROSITE" id="PS50215"/>
    </source>
</evidence>
<dbReference type="AlphaFoldDB" id="L7MHV1"/>
<accession>L7MHV1</accession>
<dbReference type="InterPro" id="IPR024079">
    <property type="entry name" value="MetalloPept_cat_dom_sf"/>
</dbReference>
<dbReference type="Pfam" id="PF13688">
    <property type="entry name" value="Reprolysin_5"/>
    <property type="match status" value="1"/>
</dbReference>
<keyword evidence="3 5" id="KW-0862">Zinc</keyword>
<organism evidence="7">
    <name type="scientific">Rhipicephalus pulchellus</name>
    <name type="common">Yellow backed tick</name>
    <name type="synonym">Dermacentor pulchellus</name>
    <dbReference type="NCBI Taxonomy" id="72859"/>
    <lineage>
        <taxon>Eukaryota</taxon>
        <taxon>Metazoa</taxon>
        <taxon>Ecdysozoa</taxon>
        <taxon>Arthropoda</taxon>
        <taxon>Chelicerata</taxon>
        <taxon>Arachnida</taxon>
        <taxon>Acari</taxon>
        <taxon>Parasitiformes</taxon>
        <taxon>Ixodida</taxon>
        <taxon>Ixodoidea</taxon>
        <taxon>Ixodidae</taxon>
        <taxon>Rhipicephalinae</taxon>
        <taxon>Rhipicephalus</taxon>
        <taxon>Rhipicephalus</taxon>
    </lineage>
</organism>
<dbReference type="Gene3D" id="3.40.390.10">
    <property type="entry name" value="Collagenase (Catalytic Domain)"/>
    <property type="match status" value="1"/>
</dbReference>
<evidence type="ECO:0000256" key="5">
    <source>
        <dbReference type="PROSITE-ProRule" id="PRU00276"/>
    </source>
</evidence>
<keyword evidence="1 7" id="KW-0645">Protease</keyword>
<keyword evidence="2" id="KW-0378">Hydrolase</keyword>
<comment type="caution">
    <text evidence="5">Lacks conserved residue(s) required for the propagation of feature annotation.</text>
</comment>
<dbReference type="InterPro" id="IPR001590">
    <property type="entry name" value="Peptidase_M12B"/>
</dbReference>
<dbReference type="EMBL" id="GACK01002176">
    <property type="protein sequence ID" value="JAA62858.1"/>
    <property type="molecule type" value="mRNA"/>
</dbReference>
<evidence type="ECO:0000313" key="7">
    <source>
        <dbReference type="EMBL" id="JAA62858.1"/>
    </source>
</evidence>
<dbReference type="CDD" id="cd04272">
    <property type="entry name" value="ZnMc_salivary_gland_MPs"/>
    <property type="match status" value="1"/>
</dbReference>
<evidence type="ECO:0000256" key="3">
    <source>
        <dbReference type="ARBA" id="ARBA00022833"/>
    </source>
</evidence>
<dbReference type="InterPro" id="IPR034030">
    <property type="entry name" value="ZnMc_salivary_gland_MPs"/>
</dbReference>
<reference evidence="7" key="1">
    <citation type="submission" date="2012-11" db="EMBL/GenBank/DDBJ databases">
        <authorList>
            <person name="Lucero-Rivera Y.E."/>
            <person name="Tovar-Ramirez D."/>
        </authorList>
    </citation>
    <scope>NUCLEOTIDE SEQUENCE</scope>
    <source>
        <tissue evidence="7">Salivary gland</tissue>
    </source>
</reference>
<feature type="binding site" evidence="5">
    <location>
        <position position="410"/>
    </location>
    <ligand>
        <name>Zn(2+)</name>
        <dbReference type="ChEBI" id="CHEBI:29105"/>
        <note>catalytic</note>
    </ligand>
</feature>
<feature type="binding site" evidence="5">
    <location>
        <position position="400"/>
    </location>
    <ligand>
        <name>Zn(2+)</name>
        <dbReference type="ChEBI" id="CHEBI:29105"/>
        <note>catalytic</note>
    </ligand>
</feature>
<dbReference type="PANTHER" id="PTHR11905:SF159">
    <property type="entry name" value="ADAM METALLOPROTEASE"/>
    <property type="match status" value="1"/>
</dbReference>
<dbReference type="GO" id="GO:0004222">
    <property type="term" value="F:metalloendopeptidase activity"/>
    <property type="evidence" value="ECO:0007669"/>
    <property type="project" value="InterPro"/>
</dbReference>
<evidence type="ECO:0000256" key="2">
    <source>
        <dbReference type="ARBA" id="ARBA00022801"/>
    </source>
</evidence>
<feature type="domain" description="Peptidase M12B" evidence="6">
    <location>
        <begin position="250"/>
        <end position="473"/>
    </location>
</feature>
<feature type="non-terminal residue" evidence="7">
    <location>
        <position position="1"/>
    </location>
</feature>
<protein>
    <submittedName>
        <fullName evidence="7">Putative tick salivary metalloprotease</fullName>
    </submittedName>
</protein>
<keyword evidence="4 7" id="KW-0482">Metalloprotease</keyword>